<protein>
    <submittedName>
        <fullName evidence="1">Competence protein</fullName>
    </submittedName>
</protein>
<sequence>MTLSGKRWPKQELVVSYSQLAIFNTGMEHPFSDWRDEHIMQGFTWREGSVSFGTLADRTSEVEVAMGESVSVGEDAVRAIVVPFAVGGEGITISSILSAAYDMEVPQGSYALLFEAVLIDADAVAGPAARYRFTFVPSEQPEPAILKRDEELSPPEPLLMEAEAAV</sequence>
<gene>
    <name evidence="1" type="ORF">SY83_04625</name>
</gene>
<dbReference type="EMBL" id="CP011388">
    <property type="protein sequence ID" value="ANE45702.1"/>
    <property type="molecule type" value="Genomic_DNA"/>
</dbReference>
<dbReference type="Proteomes" id="UP000076927">
    <property type="component" value="Chromosome"/>
</dbReference>
<dbReference type="AlphaFoldDB" id="A0A172TFG8"/>
<reference evidence="1 2" key="1">
    <citation type="submission" date="2015-01" db="EMBL/GenBank/DDBJ databases">
        <title>Paenibacillus swuensis/DY6/whole genome sequencing.</title>
        <authorList>
            <person name="Kim M.K."/>
            <person name="Srinivasan S."/>
            <person name="Lee J.-J."/>
        </authorList>
    </citation>
    <scope>NUCLEOTIDE SEQUENCE [LARGE SCALE GENOMIC DNA]</scope>
    <source>
        <strain evidence="1 2">DY6</strain>
    </source>
</reference>
<dbReference type="InterPro" id="IPR038691">
    <property type="entry name" value="ComJ_sf"/>
</dbReference>
<dbReference type="KEGG" id="pswu:SY83_04625"/>
<dbReference type="OrthoDB" id="9182344at2"/>
<dbReference type="RefSeq" id="WP_068604685.1">
    <property type="nucleotide sequence ID" value="NZ_CP011388.1"/>
</dbReference>
<dbReference type="Gene3D" id="2.60.34.30">
    <property type="entry name" value="Competence, DNA-entry nuclease inhibitor, ComJ"/>
    <property type="match status" value="1"/>
</dbReference>
<keyword evidence="2" id="KW-1185">Reference proteome</keyword>
<name>A0A172TFG8_9BACL</name>
<dbReference type="InterPro" id="IPR020354">
    <property type="entry name" value="Competence_nuclease_inhibitor"/>
</dbReference>
<dbReference type="PATRIC" id="fig|1178515.4.peg.932"/>
<proteinExistence type="predicted"/>
<accession>A0A172TFG8</accession>
<dbReference type="Pfam" id="PF11033">
    <property type="entry name" value="ComJ"/>
    <property type="match status" value="1"/>
</dbReference>
<evidence type="ECO:0000313" key="1">
    <source>
        <dbReference type="EMBL" id="ANE45702.1"/>
    </source>
</evidence>
<organism evidence="1 2">
    <name type="scientific">Paenibacillus swuensis</name>
    <dbReference type="NCBI Taxonomy" id="1178515"/>
    <lineage>
        <taxon>Bacteria</taxon>
        <taxon>Bacillati</taxon>
        <taxon>Bacillota</taxon>
        <taxon>Bacilli</taxon>
        <taxon>Bacillales</taxon>
        <taxon>Paenibacillaceae</taxon>
        <taxon>Paenibacillus</taxon>
    </lineage>
</organism>
<dbReference type="STRING" id="1178515.SY83_04625"/>
<evidence type="ECO:0000313" key="2">
    <source>
        <dbReference type="Proteomes" id="UP000076927"/>
    </source>
</evidence>